<evidence type="ECO:0000313" key="1">
    <source>
        <dbReference type="EMBL" id="CAK9315647.1"/>
    </source>
</evidence>
<evidence type="ECO:0000313" key="2">
    <source>
        <dbReference type="Proteomes" id="UP001642487"/>
    </source>
</evidence>
<keyword evidence="2" id="KW-1185">Reference proteome</keyword>
<proteinExistence type="predicted"/>
<sequence length="127" mass="14442">MMTQSVRAFDSGYILCSASVSYISFPASFSHNFQAYSCNLQSFQGFRLRFYRTTLGEPGFGLFSASAAVFQKHFLHFLFWARFLLRENSIFTRPGFHFKEMGSVSDCLTTVIDVFLVSIFSDLGGFM</sequence>
<reference evidence="1 2" key="1">
    <citation type="submission" date="2024-03" db="EMBL/GenBank/DDBJ databases">
        <authorList>
            <person name="Gkanogiannis A."/>
            <person name="Becerra Lopez-Lavalle L."/>
        </authorList>
    </citation>
    <scope>NUCLEOTIDE SEQUENCE [LARGE SCALE GENOMIC DNA]</scope>
</reference>
<accession>A0ABP0Y5D2</accession>
<gene>
    <name evidence="1" type="ORF">CITCOLO1_LOCUS7449</name>
</gene>
<dbReference type="Proteomes" id="UP001642487">
    <property type="component" value="Chromosome 2"/>
</dbReference>
<protein>
    <submittedName>
        <fullName evidence="1">Uncharacterized protein</fullName>
    </submittedName>
</protein>
<organism evidence="1 2">
    <name type="scientific">Citrullus colocynthis</name>
    <name type="common">colocynth</name>
    <dbReference type="NCBI Taxonomy" id="252529"/>
    <lineage>
        <taxon>Eukaryota</taxon>
        <taxon>Viridiplantae</taxon>
        <taxon>Streptophyta</taxon>
        <taxon>Embryophyta</taxon>
        <taxon>Tracheophyta</taxon>
        <taxon>Spermatophyta</taxon>
        <taxon>Magnoliopsida</taxon>
        <taxon>eudicotyledons</taxon>
        <taxon>Gunneridae</taxon>
        <taxon>Pentapetalae</taxon>
        <taxon>rosids</taxon>
        <taxon>fabids</taxon>
        <taxon>Cucurbitales</taxon>
        <taxon>Cucurbitaceae</taxon>
        <taxon>Benincaseae</taxon>
        <taxon>Citrullus</taxon>
    </lineage>
</organism>
<dbReference type="EMBL" id="OZ021736">
    <property type="protein sequence ID" value="CAK9315647.1"/>
    <property type="molecule type" value="Genomic_DNA"/>
</dbReference>
<name>A0ABP0Y5D2_9ROSI</name>